<organism evidence="2">
    <name type="scientific">Candidatus Heimdallarchaeum aukensis</name>
    <dbReference type="NCBI Taxonomy" id="2876573"/>
    <lineage>
        <taxon>Archaea</taxon>
        <taxon>Promethearchaeati</taxon>
        <taxon>Candidatus Heimdallarchaeota</taxon>
        <taxon>Candidatus Heimdallarchaeia (ex Rinke et al. 2021) (nom. nud.)</taxon>
        <taxon>Candidatus Heimdallarchaeales</taxon>
        <taxon>Candidatus Heimdallarchaeaceae</taxon>
        <taxon>Candidatus Heimdallarchaeum</taxon>
    </lineage>
</organism>
<reference evidence="2" key="1">
    <citation type="journal article" date="2022" name="Nat. Microbiol.">
        <title>Unique mobile elements and scalable gene flow at the prokaryote-eukaryote boundary revealed by circularized Asgard archaea genomes.</title>
        <authorList>
            <person name="Wu F."/>
            <person name="Speth D.R."/>
            <person name="Philosof A."/>
            <person name="Cremiere A."/>
            <person name="Narayanan A."/>
            <person name="Barco R.A."/>
            <person name="Connon S.A."/>
            <person name="Amend J.P."/>
            <person name="Antoshechkin I.A."/>
            <person name="Orphan V.J."/>
        </authorList>
    </citation>
    <scope>NUCLEOTIDE SEQUENCE</scope>
    <source>
        <strain evidence="2">PM71</strain>
    </source>
</reference>
<gene>
    <name evidence="2" type="ORF">K9W45_00370</name>
</gene>
<keyword evidence="1" id="KW-0812">Transmembrane</keyword>
<keyword evidence="1" id="KW-1133">Transmembrane helix</keyword>
<protein>
    <submittedName>
        <fullName evidence="2">Uncharacterized protein</fullName>
    </submittedName>
</protein>
<proteinExistence type="predicted"/>
<dbReference type="EMBL" id="CP084166">
    <property type="protein sequence ID" value="UJG40928.1"/>
    <property type="molecule type" value="Genomic_DNA"/>
</dbReference>
<evidence type="ECO:0000313" key="2">
    <source>
        <dbReference type="EMBL" id="UJG40928.1"/>
    </source>
</evidence>
<feature type="transmembrane region" description="Helical" evidence="1">
    <location>
        <begin position="592"/>
        <end position="613"/>
    </location>
</feature>
<keyword evidence="1" id="KW-0472">Membrane</keyword>
<dbReference type="Gene3D" id="2.60.40.10">
    <property type="entry name" value="Immunoglobulins"/>
    <property type="match status" value="1"/>
</dbReference>
<evidence type="ECO:0000256" key="1">
    <source>
        <dbReference type="SAM" id="Phobius"/>
    </source>
</evidence>
<dbReference type="InterPro" id="IPR013783">
    <property type="entry name" value="Ig-like_fold"/>
</dbReference>
<sequence>MNKINIILTYLVVSSFLILSGSVYAADVSGSTIEASPSDIYEYQITSITVTSKNGVGTALGGVTVNISAQEGSFVENEMKYIILTTNDNGIASADWKAPEAKSAVEAKEVTITAVFTSGSDTATKELNVTVHPLSFDTSTITISPDPVYETQNSTIEITAKGTYGTIAEANVHLTCDDGVFPDSDTFEIDVQTDSDGKVQVIWNADLTTLVSELNYVNFTATVTYSGSTATKDLTGTIYVNELDLSSSTMVASSTDVGGGTHVSIVVTAEGALGVISNARVELDALDGKFSNNEQDITGYTNSSGMYETEWIAPDVSNAIDIIISGTVSVDNTLATKDLDDITITVNPIVHNFTISLDANATEITAGEPVELTVTLTNELGYTVEDAEITFNAMEGEFVGFDALTAKINSSSEGIASVVWNTTDLSPPIPNGQDYPITINIVKEFYNSEEDSIDIHVNPIILKLSSSTTPDKTTITQGENVTFTVFVSAGEQGVEGATVTITALAGTFASSGNQITSLETNSTGYVTFVWITEDMTVTTAKNYTFTIDAALPGYDSSEQETVTILVNPVDTGGAEPTQTTTPTGGLSTMTKLGILLGALGGVVLLGGLGYFLISRRGI</sequence>
<dbReference type="AlphaFoldDB" id="A0A9Y1BKW2"/>
<dbReference type="Proteomes" id="UP001201020">
    <property type="component" value="Chromosome"/>
</dbReference>
<name>A0A9Y1BKW2_9ARCH</name>
<accession>A0A9Y1BKW2</accession>